<dbReference type="Gene3D" id="2.40.160.130">
    <property type="entry name" value="Capsule assembly protein Wzi"/>
    <property type="match status" value="1"/>
</dbReference>
<sequence>MRICAILLLVFSPLGLAKGLSPYLPLQLSPEIEAQIEQVMALTDAAPLTKPYKASDLLARLAVIKDSNPLLYQRLSVYLQRYTKSLGRTHFSAELALANDNDRAIPNQRNMRNDAAYRLSVGGFYQPSPYFIFNTGVIKAESTAPAYSQTFLGFGYEYLQVEVGYREHWFSPFQDSAMLVSTQAKTSPSITLSNATPISDRHIRYEVFYSMLEEVEGIRLGDELFPGHPRHAGLHLSFTPLDFWTLGFNRTLQFGGGKREVDFSDVIEAIFDPAGKDNISKIDDPNYEFGNQQASVTSKFNFNLGMPVSLYLEYGGEDTLGKKNYKLGNQTYSFGVYLPLLTDNLSLRYEASDWATAWYVHHLYQQGYTNGGQVMGHWGGNARVFNDGVPATTHSLALDWQLAPNQLLHGQLRVIQNENSARADYQTGYELQLRYSYATSQGFWGAELNLGEDVFGNRFSRLAGFYRW</sequence>
<evidence type="ECO:0000313" key="2">
    <source>
        <dbReference type="Proteomes" id="UP000664654"/>
    </source>
</evidence>
<reference evidence="1" key="1">
    <citation type="submission" date="2021-03" db="EMBL/GenBank/DDBJ databases">
        <title>novel species isolated from a fishpond in China.</title>
        <authorList>
            <person name="Lu H."/>
            <person name="Cai Z."/>
        </authorList>
    </citation>
    <scope>NUCLEOTIDE SEQUENCE</scope>
    <source>
        <strain evidence="1">JCM 30855</strain>
    </source>
</reference>
<dbReference type="Proteomes" id="UP000664654">
    <property type="component" value="Unassembled WGS sequence"/>
</dbReference>
<dbReference type="EMBL" id="JAFKCV010000024">
    <property type="protein sequence ID" value="MBN7827685.1"/>
    <property type="molecule type" value="Genomic_DNA"/>
</dbReference>
<name>A0A939IR79_9ALTE</name>
<dbReference type="RefSeq" id="WP_206575796.1">
    <property type="nucleotide sequence ID" value="NZ_JAFKCV010000024.1"/>
</dbReference>
<organism evidence="1 2">
    <name type="scientific">Bowmanella dokdonensis</name>
    <dbReference type="NCBI Taxonomy" id="751969"/>
    <lineage>
        <taxon>Bacteria</taxon>
        <taxon>Pseudomonadati</taxon>
        <taxon>Pseudomonadota</taxon>
        <taxon>Gammaproteobacteria</taxon>
        <taxon>Alteromonadales</taxon>
        <taxon>Alteromonadaceae</taxon>
        <taxon>Bowmanella</taxon>
    </lineage>
</organism>
<keyword evidence="2" id="KW-1185">Reference proteome</keyword>
<accession>A0A939IR79</accession>
<protein>
    <recommendedName>
        <fullName evidence="3">Capsule assembly Wzi family protein</fullName>
    </recommendedName>
</protein>
<evidence type="ECO:0008006" key="3">
    <source>
        <dbReference type="Google" id="ProtNLM"/>
    </source>
</evidence>
<dbReference type="InterPro" id="IPR026950">
    <property type="entry name" value="Caps_assemb_Wzi"/>
</dbReference>
<gene>
    <name evidence="1" type="ORF">J0A66_20810</name>
</gene>
<dbReference type="Pfam" id="PF14052">
    <property type="entry name" value="Caps_assemb_Wzi"/>
    <property type="match status" value="1"/>
</dbReference>
<proteinExistence type="predicted"/>
<evidence type="ECO:0000313" key="1">
    <source>
        <dbReference type="EMBL" id="MBN7827685.1"/>
    </source>
</evidence>
<dbReference type="AlphaFoldDB" id="A0A939IR79"/>
<dbReference type="InterPro" id="IPR038636">
    <property type="entry name" value="Wzi_sf"/>
</dbReference>
<comment type="caution">
    <text evidence="1">The sequence shown here is derived from an EMBL/GenBank/DDBJ whole genome shotgun (WGS) entry which is preliminary data.</text>
</comment>